<proteinExistence type="predicted"/>
<reference evidence="2" key="2">
    <citation type="submission" date="2025-05" db="UniProtKB">
        <authorList>
            <consortium name="EnsemblMetazoa"/>
        </authorList>
    </citation>
    <scope>IDENTIFICATION</scope>
</reference>
<feature type="compositionally biased region" description="Basic residues" evidence="1">
    <location>
        <begin position="164"/>
        <end position="174"/>
    </location>
</feature>
<sequence>MSPASAGNLEVERYIGACLISQNRAKSKPQRQEHYSSAHRDVVPDIYHQKHVNFRLQRCHSGDGWAGGMPLISFAQHQRKIHHQEDSSSLAKLAVHTQGAPLILTKSYNHRKNKVHRHNGATKIFENSNNKKNVKCQNSVDTVSVTSDESSGSANSETCLPRIIKPRKRRKKDRKPPLLGRPLSQDGFSTDSASPDIDNTQPNYLSISPFNLFNFNPYGALIFPETSKLVDHLHILNDISETPKLHHAFEDIEEPEDIKDINGNQPTSICQCRYCDPSGQIWDVDRECYSPFLTPPTKSFQFPNLNLDEISYSTPISTSCLEHTLSSISLEDDDIKKTPTSRSSSSSSCRDLEVSTEIVTSLNGHRDLEIKFFSTPCNVDSVKSNEVFDNSSRRYPQSEFGVVYEE</sequence>
<dbReference type="EnsemblMetazoa" id="XM_028274941.2">
    <property type="protein sequence ID" value="XP_028130742.1"/>
    <property type="gene ID" value="LOC114326548"/>
</dbReference>
<dbReference type="RefSeq" id="XP_028130742.1">
    <property type="nucleotide sequence ID" value="XM_028274941.1"/>
</dbReference>
<evidence type="ECO:0000256" key="1">
    <source>
        <dbReference type="SAM" id="MobiDB-lite"/>
    </source>
</evidence>
<keyword evidence="3" id="KW-1185">Reference proteome</keyword>
<protein>
    <submittedName>
        <fullName evidence="4">Uncharacterized protein LOC114326548</fullName>
    </submittedName>
</protein>
<evidence type="ECO:0000313" key="4">
    <source>
        <dbReference type="RefSeq" id="XP_028130742.1"/>
    </source>
</evidence>
<dbReference type="InParanoid" id="A0A6P7F7C4"/>
<dbReference type="AlphaFoldDB" id="A0A6P7F7C4"/>
<dbReference type="Proteomes" id="UP001652700">
    <property type="component" value="Unplaced"/>
</dbReference>
<dbReference type="GeneID" id="114326548"/>
<feature type="compositionally biased region" description="Polar residues" evidence="1">
    <location>
        <begin position="186"/>
        <end position="200"/>
    </location>
</feature>
<organism evidence="4">
    <name type="scientific">Diabrotica virgifera virgifera</name>
    <name type="common">western corn rootworm</name>
    <dbReference type="NCBI Taxonomy" id="50390"/>
    <lineage>
        <taxon>Eukaryota</taxon>
        <taxon>Metazoa</taxon>
        <taxon>Ecdysozoa</taxon>
        <taxon>Arthropoda</taxon>
        <taxon>Hexapoda</taxon>
        <taxon>Insecta</taxon>
        <taxon>Pterygota</taxon>
        <taxon>Neoptera</taxon>
        <taxon>Endopterygota</taxon>
        <taxon>Coleoptera</taxon>
        <taxon>Polyphaga</taxon>
        <taxon>Cucujiformia</taxon>
        <taxon>Chrysomeloidea</taxon>
        <taxon>Chrysomelidae</taxon>
        <taxon>Galerucinae</taxon>
        <taxon>Diabroticina</taxon>
        <taxon>Diabroticites</taxon>
        <taxon>Diabrotica</taxon>
    </lineage>
</organism>
<gene>
    <name evidence="4" type="primary">LOC114326548</name>
</gene>
<evidence type="ECO:0000313" key="2">
    <source>
        <dbReference type="EnsemblMetazoa" id="XP_028130742.1"/>
    </source>
</evidence>
<evidence type="ECO:0000313" key="3">
    <source>
        <dbReference type="Proteomes" id="UP001652700"/>
    </source>
</evidence>
<dbReference type="OrthoDB" id="6619754at2759"/>
<feature type="compositionally biased region" description="Low complexity" evidence="1">
    <location>
        <begin position="144"/>
        <end position="153"/>
    </location>
</feature>
<dbReference type="KEGG" id="dvv:114326548"/>
<name>A0A6P7F7C4_DIAVI</name>
<feature type="region of interest" description="Disordered" evidence="1">
    <location>
        <begin position="144"/>
        <end position="200"/>
    </location>
</feature>
<accession>A0A6P7F7C4</accession>
<reference evidence="4" key="1">
    <citation type="submission" date="2025-04" db="UniProtKB">
        <authorList>
            <consortium name="RefSeq"/>
        </authorList>
    </citation>
    <scope>IDENTIFICATION</scope>
    <source>
        <tissue evidence="4">Whole insect</tissue>
    </source>
</reference>